<name>A0AAN8TTG7_SOLBU</name>
<protein>
    <submittedName>
        <fullName evidence="1">Uncharacterized protein</fullName>
    </submittedName>
</protein>
<gene>
    <name evidence="1" type="ORF">RDI58_010138</name>
</gene>
<dbReference type="EMBL" id="JBANQN010000004">
    <property type="protein sequence ID" value="KAK6791057.1"/>
    <property type="molecule type" value="Genomic_DNA"/>
</dbReference>
<evidence type="ECO:0000313" key="2">
    <source>
        <dbReference type="Proteomes" id="UP001371456"/>
    </source>
</evidence>
<organism evidence="1 2">
    <name type="scientific">Solanum bulbocastanum</name>
    <name type="common">Wild potato</name>
    <dbReference type="NCBI Taxonomy" id="147425"/>
    <lineage>
        <taxon>Eukaryota</taxon>
        <taxon>Viridiplantae</taxon>
        <taxon>Streptophyta</taxon>
        <taxon>Embryophyta</taxon>
        <taxon>Tracheophyta</taxon>
        <taxon>Spermatophyta</taxon>
        <taxon>Magnoliopsida</taxon>
        <taxon>eudicotyledons</taxon>
        <taxon>Gunneridae</taxon>
        <taxon>Pentapetalae</taxon>
        <taxon>asterids</taxon>
        <taxon>lamiids</taxon>
        <taxon>Solanales</taxon>
        <taxon>Solanaceae</taxon>
        <taxon>Solanoideae</taxon>
        <taxon>Solaneae</taxon>
        <taxon>Solanum</taxon>
    </lineage>
</organism>
<comment type="caution">
    <text evidence="1">The sequence shown here is derived from an EMBL/GenBank/DDBJ whole genome shotgun (WGS) entry which is preliminary data.</text>
</comment>
<dbReference type="AlphaFoldDB" id="A0AAN8TTG7"/>
<keyword evidence="2" id="KW-1185">Reference proteome</keyword>
<accession>A0AAN8TTG7</accession>
<proteinExistence type="predicted"/>
<sequence length="67" mass="7456">MILIASFPPSLVPTTVNRFASLHNFRYVPNLWLKSIADVKGWNPSGLMENTVLISTYAPSNSDIYDA</sequence>
<evidence type="ECO:0000313" key="1">
    <source>
        <dbReference type="EMBL" id="KAK6791057.1"/>
    </source>
</evidence>
<reference evidence="1 2" key="1">
    <citation type="submission" date="2024-02" db="EMBL/GenBank/DDBJ databases">
        <title>de novo genome assembly of Solanum bulbocastanum strain 11H21.</title>
        <authorList>
            <person name="Hosaka A.J."/>
        </authorList>
    </citation>
    <scope>NUCLEOTIDE SEQUENCE [LARGE SCALE GENOMIC DNA]</scope>
    <source>
        <tissue evidence="1">Young leaves</tissue>
    </source>
</reference>
<dbReference type="Proteomes" id="UP001371456">
    <property type="component" value="Unassembled WGS sequence"/>
</dbReference>